<evidence type="ECO:0000313" key="3">
    <source>
        <dbReference type="Proteomes" id="UP000001353"/>
    </source>
</evidence>
<name>F7ZEQ7_ROSLO</name>
<dbReference type="Pfam" id="PF13430">
    <property type="entry name" value="DUF4112"/>
    <property type="match status" value="1"/>
</dbReference>
<keyword evidence="1" id="KW-0472">Membrane</keyword>
<dbReference type="Proteomes" id="UP000001353">
    <property type="component" value="Chromosome"/>
</dbReference>
<keyword evidence="1" id="KW-1133">Transmembrane helix</keyword>
<sequence length="125" mass="14116">MDEYLTHSQRMNRLARLERIAHRLDNRFRMPLVGLRFGWDSVIGLIPGVGDIATTLPSAFMIYEGAKMGARRRTLLRMGANTAVDFLVGSIPVLGDLFDMQFKSHRRNVKLLRAEVVGPYAVRSA</sequence>
<dbReference type="OrthoDB" id="513552at2"/>
<dbReference type="RefSeq" id="WP_013960082.1">
    <property type="nucleotide sequence ID" value="NC_015730.1"/>
</dbReference>
<protein>
    <recommendedName>
        <fullName evidence="4">DUF4112 domain-containing protein</fullName>
    </recommendedName>
</protein>
<reference evidence="2 3" key="1">
    <citation type="journal article" date="2011" name="BMC Genomics">
        <title>Comparative genome analysis and genome-guided physiological analysis of Roseobacter litoralis.</title>
        <authorList>
            <person name="Kalhoefer D."/>
            <person name="Thole S."/>
            <person name="Voget S."/>
            <person name="Lehmann R."/>
            <person name="Liesegang H."/>
            <person name="Wollher A."/>
            <person name="Daniel R."/>
            <person name="Simon M."/>
            <person name="Brinkhoff T."/>
        </authorList>
    </citation>
    <scope>NUCLEOTIDE SEQUENCE [LARGE SCALE GENOMIC DNA]</scope>
    <source>
        <strain evidence="3">ATCC 49566 / DSM 6996 / JCM 21268 / NBRC 15278 / OCh 149</strain>
    </source>
</reference>
<organism evidence="2 3">
    <name type="scientific">Roseobacter litoralis (strain ATCC 49566 / DSM 6996 / JCM 21268 / NBRC 15278 / OCh 149)</name>
    <dbReference type="NCBI Taxonomy" id="391595"/>
    <lineage>
        <taxon>Bacteria</taxon>
        <taxon>Pseudomonadati</taxon>
        <taxon>Pseudomonadota</taxon>
        <taxon>Alphaproteobacteria</taxon>
        <taxon>Rhodobacterales</taxon>
        <taxon>Roseobacteraceae</taxon>
        <taxon>Roseobacter</taxon>
    </lineage>
</organism>
<dbReference type="PANTHER" id="PTHR35519:SF2">
    <property type="entry name" value="PH DOMAIN PROTEIN"/>
    <property type="match status" value="1"/>
</dbReference>
<dbReference type="HOGENOM" id="CLU_116315_3_2_5"/>
<keyword evidence="1" id="KW-0812">Transmembrane</keyword>
<evidence type="ECO:0008006" key="4">
    <source>
        <dbReference type="Google" id="ProtNLM"/>
    </source>
</evidence>
<gene>
    <name evidence="2" type="ordered locus">RLO149_c001060</name>
</gene>
<keyword evidence="3" id="KW-1185">Reference proteome</keyword>
<proteinExistence type="predicted"/>
<dbReference type="STRING" id="391595.RLO149_c001060"/>
<dbReference type="InterPro" id="IPR025187">
    <property type="entry name" value="DUF4112"/>
</dbReference>
<accession>F7ZEQ7</accession>
<dbReference type="PANTHER" id="PTHR35519">
    <property type="entry name" value="MEMBRANE PROTEINS"/>
    <property type="match status" value="1"/>
</dbReference>
<dbReference type="eggNOG" id="ENOG5032RYR">
    <property type="taxonomic scope" value="Bacteria"/>
</dbReference>
<feature type="transmembrane region" description="Helical" evidence="1">
    <location>
        <begin position="42"/>
        <end position="63"/>
    </location>
</feature>
<dbReference type="AlphaFoldDB" id="F7ZEQ7"/>
<evidence type="ECO:0000313" key="2">
    <source>
        <dbReference type="EMBL" id="AEI92138.1"/>
    </source>
</evidence>
<evidence type="ECO:0000256" key="1">
    <source>
        <dbReference type="SAM" id="Phobius"/>
    </source>
</evidence>
<dbReference type="KEGG" id="rli:RLO149_c001060"/>
<dbReference type="EMBL" id="CP002623">
    <property type="protein sequence ID" value="AEI92138.1"/>
    <property type="molecule type" value="Genomic_DNA"/>
</dbReference>